<gene>
    <name evidence="1" type="ORF">Cocul_01171</name>
</gene>
<dbReference type="AlphaFoldDB" id="A0A0N8VZN2"/>
<keyword evidence="2" id="KW-1185">Reference proteome</keyword>
<accession>A0A0N8VZN2</accession>
<sequence>MYFWSDLFPYARSSTESLIAVCFTEDLFFYCCGDGKGADGLEE</sequence>
<organism evidence="1 2">
    <name type="scientific">Corynebacterium oculi</name>
    <dbReference type="NCBI Taxonomy" id="1544416"/>
    <lineage>
        <taxon>Bacteria</taxon>
        <taxon>Bacillati</taxon>
        <taxon>Actinomycetota</taxon>
        <taxon>Actinomycetes</taxon>
        <taxon>Mycobacteriales</taxon>
        <taxon>Corynebacteriaceae</taxon>
        <taxon>Corynebacterium</taxon>
    </lineage>
</organism>
<evidence type="ECO:0000313" key="2">
    <source>
        <dbReference type="Proteomes" id="UP000050517"/>
    </source>
</evidence>
<dbReference type="Proteomes" id="UP000050517">
    <property type="component" value="Unassembled WGS sequence"/>
</dbReference>
<reference evidence="1 2" key="1">
    <citation type="submission" date="2015-10" db="EMBL/GenBank/DDBJ databases">
        <title>Corynebacteirum lowii and Corynebacterium oculi species nova, derived from human clinical disease and and emended description of Corynebacterium mastiditis.</title>
        <authorList>
            <person name="Bernard K."/>
            <person name="Pacheco A.L."/>
            <person name="Mcdougall C."/>
            <person name="Burtx T."/>
            <person name="Weibe D."/>
            <person name="Tyler S."/>
            <person name="Olson A.B."/>
            <person name="Cnockaert M."/>
            <person name="Eguchi H."/>
            <person name="Kuwahara T."/>
            <person name="Nakayama-Imaohji H."/>
            <person name="Boudewijins M."/>
            <person name="Van Hoecke F."/>
            <person name="Bernier A.-M."/>
            <person name="Vandamme P."/>
        </authorList>
    </citation>
    <scope>NUCLEOTIDE SEQUENCE [LARGE SCALE GENOMIC DNA]</scope>
    <source>
        <strain evidence="1 2">NML 130210</strain>
    </source>
</reference>
<proteinExistence type="predicted"/>
<name>A0A0N8VZN2_9CORY</name>
<evidence type="ECO:0000313" key="1">
    <source>
        <dbReference type="EMBL" id="KQB84370.1"/>
    </source>
</evidence>
<comment type="caution">
    <text evidence="1">The sequence shown here is derived from an EMBL/GenBank/DDBJ whole genome shotgun (WGS) entry which is preliminary data.</text>
</comment>
<dbReference type="EMBL" id="LKST01000002">
    <property type="protein sequence ID" value="KQB84370.1"/>
    <property type="molecule type" value="Genomic_DNA"/>
</dbReference>
<protein>
    <submittedName>
        <fullName evidence="1">Uncharacterized protein</fullName>
    </submittedName>
</protein>